<name>A0A087TWY2_STEMI</name>
<dbReference type="OMA" id="RILEXMQ"/>
<evidence type="ECO:0000256" key="1">
    <source>
        <dbReference type="ARBA" id="ARBA00009725"/>
    </source>
</evidence>
<keyword evidence="2 4" id="KW-0489">Methyltransferase</keyword>
<dbReference type="Proteomes" id="UP000054359">
    <property type="component" value="Unassembled WGS sequence"/>
</dbReference>
<dbReference type="STRING" id="407821.A0A087TWY2"/>
<dbReference type="PIRSF" id="PIRSF037755">
    <property type="entry name" value="Mettl2_prd"/>
    <property type="match status" value="1"/>
</dbReference>
<evidence type="ECO:0000313" key="4">
    <source>
        <dbReference type="EMBL" id="KFM69621.1"/>
    </source>
</evidence>
<comment type="similarity">
    <text evidence="1">Belongs to the methyltransferase superfamily. METL family.</text>
</comment>
<dbReference type="AlphaFoldDB" id="A0A087TWY2"/>
<reference evidence="4 5" key="1">
    <citation type="submission" date="2013-11" db="EMBL/GenBank/DDBJ databases">
        <title>Genome sequencing of Stegodyphus mimosarum.</title>
        <authorList>
            <person name="Bechsgaard J."/>
        </authorList>
    </citation>
    <scope>NUCLEOTIDE SEQUENCE [LARGE SCALE GENOMIC DNA]</scope>
</reference>
<keyword evidence="5" id="KW-1185">Reference proteome</keyword>
<dbReference type="OrthoDB" id="6409614at2759"/>
<dbReference type="GO" id="GO:0052735">
    <property type="term" value="F:tRNA (cytidine-3-)-methyltransferase activity"/>
    <property type="evidence" value="ECO:0007669"/>
    <property type="project" value="TreeGrafter"/>
</dbReference>
<dbReference type="GO" id="GO:0032259">
    <property type="term" value="P:methylation"/>
    <property type="evidence" value="ECO:0007669"/>
    <property type="project" value="UniProtKB-KW"/>
</dbReference>
<dbReference type="PANTHER" id="PTHR22809:SF11">
    <property type="entry name" value="TRNA N(3)-METHYLCYTIDINE METHYLTRANSFERASE METTL2"/>
    <property type="match status" value="1"/>
</dbReference>
<organism evidence="4 5">
    <name type="scientific">Stegodyphus mimosarum</name>
    <name type="common">African social velvet spider</name>
    <dbReference type="NCBI Taxonomy" id="407821"/>
    <lineage>
        <taxon>Eukaryota</taxon>
        <taxon>Metazoa</taxon>
        <taxon>Ecdysozoa</taxon>
        <taxon>Arthropoda</taxon>
        <taxon>Chelicerata</taxon>
        <taxon>Arachnida</taxon>
        <taxon>Araneae</taxon>
        <taxon>Araneomorphae</taxon>
        <taxon>Entelegynae</taxon>
        <taxon>Eresoidea</taxon>
        <taxon>Eresidae</taxon>
        <taxon>Stegodyphus</taxon>
    </lineage>
</organism>
<sequence>MGESAASENHKKPQFGNRYLKDPEKVFQHNAWDDVEWDEELTKIAEEKIKLNSSLIVSPEEQEMYETEAGLFWDKFYGIHQNRFFKDRHWLFTEFPELCIKPNSHELKTESQNVCGENTISKESNAGFPANLQLQQRTTIWEVGCGVGNTVFPILETNIMQQVVNRLAKFLKPGGQILFRDYGKYDMVELRFKPGQYLTEHFYVRGDGTRVYFFSEDQVHDLFHNAGLVKTQLYSSRRLQVNR</sequence>
<dbReference type="PANTHER" id="PTHR22809">
    <property type="entry name" value="METHYLTRANSFERASE-RELATED"/>
    <property type="match status" value="1"/>
</dbReference>
<dbReference type="InterPro" id="IPR029063">
    <property type="entry name" value="SAM-dependent_MTases_sf"/>
</dbReference>
<proteinExistence type="inferred from homology"/>
<evidence type="ECO:0000256" key="2">
    <source>
        <dbReference type="ARBA" id="ARBA00022603"/>
    </source>
</evidence>
<evidence type="ECO:0000313" key="5">
    <source>
        <dbReference type="Proteomes" id="UP000054359"/>
    </source>
</evidence>
<dbReference type="EMBL" id="KK117123">
    <property type="protein sequence ID" value="KFM69621.1"/>
    <property type="molecule type" value="Genomic_DNA"/>
</dbReference>
<protein>
    <submittedName>
        <fullName evidence="4">Methyltransferase-like protein</fullName>
    </submittedName>
</protein>
<evidence type="ECO:0000256" key="3">
    <source>
        <dbReference type="ARBA" id="ARBA00022679"/>
    </source>
</evidence>
<accession>A0A087TWY2</accession>
<dbReference type="SUPFAM" id="SSF53335">
    <property type="entry name" value="S-adenosyl-L-methionine-dependent methyltransferases"/>
    <property type="match status" value="1"/>
</dbReference>
<feature type="non-terminal residue" evidence="4">
    <location>
        <position position="243"/>
    </location>
</feature>
<keyword evidence="3 4" id="KW-0808">Transferase</keyword>
<dbReference type="Gene3D" id="3.40.50.150">
    <property type="entry name" value="Vaccinia Virus protein VP39"/>
    <property type="match status" value="1"/>
</dbReference>
<dbReference type="InterPro" id="IPR026113">
    <property type="entry name" value="METTL2/6/8-like"/>
</dbReference>
<gene>
    <name evidence="4" type="ORF">X975_15274</name>
</gene>